<name>A0A2Z7CA57_9LAMI</name>
<evidence type="ECO:0000313" key="2">
    <source>
        <dbReference type="Proteomes" id="UP000250235"/>
    </source>
</evidence>
<organism evidence="1 2">
    <name type="scientific">Dorcoceras hygrometricum</name>
    <dbReference type="NCBI Taxonomy" id="472368"/>
    <lineage>
        <taxon>Eukaryota</taxon>
        <taxon>Viridiplantae</taxon>
        <taxon>Streptophyta</taxon>
        <taxon>Embryophyta</taxon>
        <taxon>Tracheophyta</taxon>
        <taxon>Spermatophyta</taxon>
        <taxon>Magnoliopsida</taxon>
        <taxon>eudicotyledons</taxon>
        <taxon>Gunneridae</taxon>
        <taxon>Pentapetalae</taxon>
        <taxon>asterids</taxon>
        <taxon>lamiids</taxon>
        <taxon>Lamiales</taxon>
        <taxon>Gesneriaceae</taxon>
        <taxon>Didymocarpoideae</taxon>
        <taxon>Trichosporeae</taxon>
        <taxon>Loxocarpinae</taxon>
        <taxon>Dorcoceras</taxon>
    </lineage>
</organism>
<proteinExistence type="predicted"/>
<sequence length="145" mass="16489">MRKLNQQLRISALAHNSLQKGYRMKELLKRGPTLPQTYQTVAGNDGKCRRNATVNKMVAMYEARVASGLNGFLGCRSDISETALIEFYQNASLMSNVEQEADNSKRNSEESDVVLKNQQMVRVQQMATVEWIQQKRKDKDSADDM</sequence>
<dbReference type="EMBL" id="KQ999518">
    <property type="protein sequence ID" value="KZV41333.1"/>
    <property type="molecule type" value="Genomic_DNA"/>
</dbReference>
<accession>A0A2Z7CA57</accession>
<dbReference type="OrthoDB" id="1839301at2759"/>
<protein>
    <submittedName>
        <fullName evidence="1">Putative carboxylesterase 18</fullName>
    </submittedName>
</protein>
<reference evidence="1 2" key="1">
    <citation type="journal article" date="2015" name="Proc. Natl. Acad. Sci. U.S.A.">
        <title>The resurrection genome of Boea hygrometrica: A blueprint for survival of dehydration.</title>
        <authorList>
            <person name="Xiao L."/>
            <person name="Yang G."/>
            <person name="Zhang L."/>
            <person name="Yang X."/>
            <person name="Zhao S."/>
            <person name="Ji Z."/>
            <person name="Zhou Q."/>
            <person name="Hu M."/>
            <person name="Wang Y."/>
            <person name="Chen M."/>
            <person name="Xu Y."/>
            <person name="Jin H."/>
            <person name="Xiao X."/>
            <person name="Hu G."/>
            <person name="Bao F."/>
            <person name="Hu Y."/>
            <person name="Wan P."/>
            <person name="Li L."/>
            <person name="Deng X."/>
            <person name="Kuang T."/>
            <person name="Xiang C."/>
            <person name="Zhu J.K."/>
            <person name="Oliver M.J."/>
            <person name="He Y."/>
        </authorList>
    </citation>
    <scope>NUCLEOTIDE SEQUENCE [LARGE SCALE GENOMIC DNA]</scope>
    <source>
        <strain evidence="2">cv. XS01</strain>
    </source>
</reference>
<gene>
    <name evidence="1" type="ORF">F511_19500</name>
</gene>
<evidence type="ECO:0000313" key="1">
    <source>
        <dbReference type="EMBL" id="KZV41333.1"/>
    </source>
</evidence>
<keyword evidence="2" id="KW-1185">Reference proteome</keyword>
<dbReference type="Proteomes" id="UP000250235">
    <property type="component" value="Unassembled WGS sequence"/>
</dbReference>
<dbReference type="AlphaFoldDB" id="A0A2Z7CA57"/>